<protein>
    <submittedName>
        <fullName evidence="1">Uncharacterized protein</fullName>
    </submittedName>
</protein>
<dbReference type="Pfam" id="PF22091">
    <property type="entry name" value="DUF6941"/>
    <property type="match status" value="1"/>
</dbReference>
<reference evidence="1 2" key="1">
    <citation type="submission" date="2018-10" db="EMBL/GenBank/DDBJ databases">
        <title>Genomic Encyclopedia of Type Strains, Phase IV (KMG-IV): sequencing the most valuable type-strain genomes for metagenomic binning, comparative biology and taxonomic classification.</title>
        <authorList>
            <person name="Goeker M."/>
        </authorList>
    </citation>
    <scope>NUCLEOTIDE SEQUENCE [LARGE SCALE GENOMIC DNA]</scope>
    <source>
        <strain evidence="1 2">DSM 20549</strain>
    </source>
</reference>
<gene>
    <name evidence="1" type="ORF">DFR62_0249</name>
</gene>
<comment type="caution">
    <text evidence="1">The sequence shown here is derived from an EMBL/GenBank/DDBJ whole genome shotgun (WGS) entry which is preliminary data.</text>
</comment>
<dbReference type="AlphaFoldDB" id="A0A497YGN5"/>
<name>A0A497YGN5_9BACL</name>
<dbReference type="RefSeq" id="WP_121297668.1">
    <property type="nucleotide sequence ID" value="NZ_QBEW01000043.1"/>
</dbReference>
<evidence type="ECO:0000313" key="1">
    <source>
        <dbReference type="EMBL" id="RLJ90107.1"/>
    </source>
</evidence>
<sequence length="131" mass="14403">MTNKIGHIIACAEAFNTPNGEMVLKQPLNTINLLSLPSYYTFVVAVGMIHLTPQKYNSIVKLTSPSGKELAVNNMEFEVEALLEGGPPGGDGGFNVNFRNLVFEEEGDHVISVELNEDRKTLILPVFKKNL</sequence>
<organism evidence="1 2">
    <name type="scientific">Planococcus citreus</name>
    <dbReference type="NCBI Taxonomy" id="1373"/>
    <lineage>
        <taxon>Bacteria</taxon>
        <taxon>Bacillati</taxon>
        <taxon>Bacillota</taxon>
        <taxon>Bacilli</taxon>
        <taxon>Bacillales</taxon>
        <taxon>Caryophanaceae</taxon>
        <taxon>Planococcus</taxon>
    </lineage>
</organism>
<dbReference type="EMBL" id="RCCP01000001">
    <property type="protein sequence ID" value="RLJ90107.1"/>
    <property type="molecule type" value="Genomic_DNA"/>
</dbReference>
<keyword evidence="2" id="KW-1185">Reference proteome</keyword>
<proteinExistence type="predicted"/>
<accession>A0A497YGN5</accession>
<evidence type="ECO:0000313" key="2">
    <source>
        <dbReference type="Proteomes" id="UP000280791"/>
    </source>
</evidence>
<dbReference type="InterPro" id="IPR054221">
    <property type="entry name" value="DUF6941"/>
</dbReference>
<dbReference type="Proteomes" id="UP000280791">
    <property type="component" value="Unassembled WGS sequence"/>
</dbReference>